<gene>
    <name evidence="1" type="ordered locus">XNC1_0306</name>
</gene>
<keyword evidence="2" id="KW-1185">Reference proteome</keyword>
<name>D3VHP9_XENNA</name>
<reference evidence="1 2" key="1">
    <citation type="journal article" date="2011" name="PLoS ONE">
        <title>The entomopathogenic bacterial endosymbionts xenorhabdus and photorhabdus: convergent lifestyles from divergent genomes.</title>
        <authorList>
            <person name="Chaston J.M."/>
            <person name="Suen G."/>
            <person name="Tucker S.L."/>
            <person name="Andersen A.W."/>
            <person name="Bhasin A."/>
            <person name="Bode E."/>
            <person name="Bode H.B."/>
            <person name="Brachmann A.O."/>
            <person name="Cowles C.E."/>
            <person name="Cowles K.N."/>
            <person name="Darby C."/>
            <person name="de Leon L."/>
            <person name="Drace K."/>
            <person name="Du Z."/>
            <person name="Givaudan A."/>
            <person name="Herbert Tran E.E."/>
            <person name="Jewell K.A."/>
            <person name="Knack J.J."/>
            <person name="Krasomil-Osterfeld K.C."/>
            <person name="Kukor R."/>
            <person name="Lanois A."/>
            <person name="Latreille P."/>
            <person name="Leimgruber N.K."/>
            <person name="Lipke C.M."/>
            <person name="Liu R."/>
            <person name="Lu X."/>
            <person name="Martens E.C."/>
            <person name="Marri P.R."/>
            <person name="Medigue C."/>
            <person name="Menard M.L."/>
            <person name="Miller N.M."/>
            <person name="Morales-Soto N."/>
            <person name="Norton S."/>
            <person name="Ogier J.C."/>
            <person name="Orchard S.S."/>
            <person name="Park D."/>
            <person name="Park Y."/>
            <person name="Qurollo B.A."/>
            <person name="Sugar D.R."/>
            <person name="Richards G.R."/>
            <person name="Rouy Z."/>
            <person name="Slominski B."/>
            <person name="Slominski K."/>
            <person name="Snyder H."/>
            <person name="Tjaden B.C."/>
            <person name="van der Hoeven R."/>
            <person name="Welch R.D."/>
            <person name="Wheeler C."/>
            <person name="Xiang B."/>
            <person name="Barbazuk B."/>
            <person name="Gaudriault S."/>
            <person name="Goodner B."/>
            <person name="Slater S.C."/>
            <person name="Forst S."/>
            <person name="Goldman B.S."/>
            <person name="Goodrich-Blair H."/>
        </authorList>
    </citation>
    <scope>NUCLEOTIDE SEQUENCE [LARGE SCALE GENOMIC DNA]</scope>
    <source>
        <strain evidence="2">ATCC 19061 / DSM 3370 / CCUG 14189 / LMG 1036 / NCIMB 9965 / AN6</strain>
    </source>
</reference>
<dbReference type="HOGENOM" id="CLU_2249042_0_0_6"/>
<dbReference type="KEGG" id="xne:XNC1_0306"/>
<dbReference type="EMBL" id="FN667742">
    <property type="protein sequence ID" value="CBJ88388.1"/>
    <property type="molecule type" value="Genomic_DNA"/>
</dbReference>
<accession>D3VHP9</accession>
<proteinExistence type="predicted"/>
<evidence type="ECO:0000313" key="1">
    <source>
        <dbReference type="EMBL" id="CBJ88388.1"/>
    </source>
</evidence>
<sequence>MPRPCACSLAKPMATSERRERTRCVQLEPVFDRLLAVKLEQVYRILVPERAYIAGSVPRVKGKIDEYCRDLCQSLFQPAKREEHDCQPDCCAARVRSRTRFQRS</sequence>
<dbReference type="STRING" id="406817.XNC1_0306"/>
<organism evidence="1 2">
    <name type="scientific">Xenorhabdus nematophila (strain ATCC 19061 / DSM 3370 / CCUG 14189 / LMG 1036 / NCIMB 9965 / AN6)</name>
    <dbReference type="NCBI Taxonomy" id="406817"/>
    <lineage>
        <taxon>Bacteria</taxon>
        <taxon>Pseudomonadati</taxon>
        <taxon>Pseudomonadota</taxon>
        <taxon>Gammaproteobacteria</taxon>
        <taxon>Enterobacterales</taxon>
        <taxon>Morganellaceae</taxon>
        <taxon>Xenorhabdus</taxon>
    </lineage>
</organism>
<dbReference type="AlphaFoldDB" id="D3VHP9"/>
<protein>
    <submittedName>
        <fullName evidence="1">Uncharacterized protein</fullName>
    </submittedName>
</protein>
<evidence type="ECO:0000313" key="2">
    <source>
        <dbReference type="Proteomes" id="UP000008075"/>
    </source>
</evidence>
<dbReference type="Proteomes" id="UP000008075">
    <property type="component" value="Chromosome"/>
</dbReference>